<organism evidence="5 6">
    <name type="scientific">Paenibacillus sophorae</name>
    <dbReference type="NCBI Taxonomy" id="1333845"/>
    <lineage>
        <taxon>Bacteria</taxon>
        <taxon>Bacillati</taxon>
        <taxon>Bacillota</taxon>
        <taxon>Bacilli</taxon>
        <taxon>Bacillales</taxon>
        <taxon>Paenibacillaceae</taxon>
        <taxon>Paenibacillus</taxon>
    </lineage>
</organism>
<feature type="domain" description="Zinc-ribbon" evidence="4">
    <location>
        <begin position="15"/>
        <end position="37"/>
    </location>
</feature>
<dbReference type="Pfam" id="PF13240">
    <property type="entry name" value="Zn_Ribbon_1"/>
    <property type="match status" value="1"/>
</dbReference>
<evidence type="ECO:0000256" key="3">
    <source>
        <dbReference type="SAM" id="Phobius"/>
    </source>
</evidence>
<gene>
    <name evidence="5" type="ORF">SAMN04487895_11060</name>
</gene>
<feature type="coiled-coil region" evidence="1">
    <location>
        <begin position="295"/>
        <end position="339"/>
    </location>
</feature>
<dbReference type="STRING" id="1333845.SAMN04487895_11060"/>
<evidence type="ECO:0000256" key="1">
    <source>
        <dbReference type="SAM" id="Coils"/>
    </source>
</evidence>
<dbReference type="NCBIfam" id="NF038353">
    <property type="entry name" value="FxLYD_dom"/>
    <property type="match status" value="1"/>
</dbReference>
<dbReference type="InterPro" id="IPR047676">
    <property type="entry name" value="FxLYD_dom"/>
</dbReference>
<feature type="region of interest" description="Disordered" evidence="2">
    <location>
        <begin position="58"/>
        <end position="81"/>
    </location>
</feature>
<dbReference type="InterPro" id="IPR026870">
    <property type="entry name" value="Zinc_ribbon_dom"/>
</dbReference>
<feature type="transmembrane region" description="Helical" evidence="3">
    <location>
        <begin position="89"/>
        <end position="110"/>
    </location>
</feature>
<sequence>MGLKNWEIFGGRRVYCHQCGAKNAPKQKVCAKCGARLLTAEERQVLLEVAAGAEAVQQPGMAAHRRGETLSSQDDKTGAKGKTSGAGRAFLWLIPLLLAGSVGLALTMYYNYEQSLNREVTALQQRAQKEALAGHYSSAVQLLEEAEGKRPRYTALRQDRELTAKAAELQLQLEKASGQLKEQKLDAGEKALNHIANMVNKRQEPLFAPLKKQLAAGQVKLAVLKVKSELDKLNTVDALAEKLDTVSGLSGQEAAAVKAQIIGKIVGISYAAAERKLRDKDFVGAMAEVDSGLLYAADNKKLIAYRKQIADAKKEFERAEAERIQLAEQKAAEEDLNNRTAAVDVSGLHVVLDDYGDLQISGTVTNKATRPIYSVSINLDIYDSSGSYLGNTYAGVSPYHLEPGETGDFTTWYYGVYSQAQASVVNATWYLE</sequence>
<evidence type="ECO:0000313" key="6">
    <source>
        <dbReference type="Proteomes" id="UP000198809"/>
    </source>
</evidence>
<dbReference type="AlphaFoldDB" id="A0A1H8RR80"/>
<accession>A0A1H8RR80</accession>
<protein>
    <recommendedName>
        <fullName evidence="4">Zinc-ribbon domain-containing protein</fullName>
    </recommendedName>
</protein>
<keyword evidence="1" id="KW-0175">Coiled coil</keyword>
<proteinExistence type="predicted"/>
<name>A0A1H8RR80_9BACL</name>
<keyword evidence="3" id="KW-0812">Transmembrane</keyword>
<keyword evidence="3" id="KW-1133">Transmembrane helix</keyword>
<dbReference type="Proteomes" id="UP000198809">
    <property type="component" value="Unassembled WGS sequence"/>
</dbReference>
<reference evidence="5 6" key="1">
    <citation type="submission" date="2016-10" db="EMBL/GenBank/DDBJ databases">
        <authorList>
            <person name="de Groot N.N."/>
        </authorList>
    </citation>
    <scope>NUCLEOTIDE SEQUENCE [LARGE SCALE GENOMIC DNA]</scope>
    <source>
        <strain evidence="5 6">CGMCC 1.10238</strain>
    </source>
</reference>
<feature type="compositionally biased region" description="Basic and acidic residues" evidence="2">
    <location>
        <begin position="65"/>
        <end position="78"/>
    </location>
</feature>
<evidence type="ECO:0000313" key="5">
    <source>
        <dbReference type="EMBL" id="SEO68852.1"/>
    </source>
</evidence>
<dbReference type="EMBL" id="FODH01000010">
    <property type="protein sequence ID" value="SEO68852.1"/>
    <property type="molecule type" value="Genomic_DNA"/>
</dbReference>
<keyword evidence="3" id="KW-0472">Membrane</keyword>
<feature type="coiled-coil region" evidence="1">
    <location>
        <begin position="159"/>
        <end position="186"/>
    </location>
</feature>
<evidence type="ECO:0000256" key="2">
    <source>
        <dbReference type="SAM" id="MobiDB-lite"/>
    </source>
</evidence>
<evidence type="ECO:0000259" key="4">
    <source>
        <dbReference type="Pfam" id="PF13240"/>
    </source>
</evidence>